<accession>A0A1Q9LLL7</accession>
<dbReference type="Gene3D" id="3.40.630.30">
    <property type="match status" value="1"/>
</dbReference>
<comment type="caution">
    <text evidence="2">The sequence shown here is derived from an EMBL/GenBank/DDBJ whole genome shotgun (WGS) entry which is preliminary data.</text>
</comment>
<dbReference type="Proteomes" id="UP000186040">
    <property type="component" value="Unassembled WGS sequence"/>
</dbReference>
<dbReference type="RefSeq" id="WP_075975176.1">
    <property type="nucleotide sequence ID" value="NZ_MKQR01000013.1"/>
</dbReference>
<feature type="domain" description="N-acetyltransferase" evidence="1">
    <location>
        <begin position="50"/>
        <end position="196"/>
    </location>
</feature>
<dbReference type="EMBL" id="MKQR01000013">
    <property type="protein sequence ID" value="OLR92911.1"/>
    <property type="molecule type" value="Genomic_DNA"/>
</dbReference>
<dbReference type="PROSITE" id="PS51186">
    <property type="entry name" value="GNAT"/>
    <property type="match status" value="1"/>
</dbReference>
<organism evidence="2 3">
    <name type="scientific">Actinokineospora bangkokensis</name>
    <dbReference type="NCBI Taxonomy" id="1193682"/>
    <lineage>
        <taxon>Bacteria</taxon>
        <taxon>Bacillati</taxon>
        <taxon>Actinomycetota</taxon>
        <taxon>Actinomycetes</taxon>
        <taxon>Pseudonocardiales</taxon>
        <taxon>Pseudonocardiaceae</taxon>
        <taxon>Actinokineospora</taxon>
    </lineage>
</organism>
<keyword evidence="3" id="KW-1185">Reference proteome</keyword>
<protein>
    <recommendedName>
        <fullName evidence="1">N-acetyltransferase domain-containing protein</fullName>
    </recommendedName>
</protein>
<dbReference type="PANTHER" id="PTHR13170">
    <property type="entry name" value="O-GLCNACASE"/>
    <property type="match status" value="1"/>
</dbReference>
<name>A0A1Q9LLL7_9PSEU</name>
<sequence>MIRRATAADEADLHSICLLTGSPTGTDASGMYSDPRLLGAAYAAPYLHAPMALGFVVEDAEGVAGYVVGTPDTAAFEAWCAESWWPALRERHPLTTEDTPDAGLVRLFHNPPTADRSLLADYPAHFHIDLLPRAQGNGWGRRLLTTLLAALAEAGAPGVHLGASRHNTRAHAFYAHLGFTPHSRSGDALYLVRPLETSGTPGNAPTS</sequence>
<dbReference type="PANTHER" id="PTHR13170:SF16">
    <property type="entry name" value="PROTEIN O-GLCNACASE"/>
    <property type="match status" value="1"/>
</dbReference>
<dbReference type="GO" id="GO:0016747">
    <property type="term" value="F:acyltransferase activity, transferring groups other than amino-acyl groups"/>
    <property type="evidence" value="ECO:0007669"/>
    <property type="project" value="InterPro"/>
</dbReference>
<dbReference type="STRING" id="1193682.BJP25_18220"/>
<dbReference type="Pfam" id="PF00583">
    <property type="entry name" value="Acetyltransf_1"/>
    <property type="match status" value="1"/>
</dbReference>
<reference evidence="2 3" key="1">
    <citation type="submission" date="2016-10" db="EMBL/GenBank/DDBJ databases">
        <title>The Draft Genome Sequence of Actinokineospora bangkokensis 44EHWT reveals the biosynthetic pathway of antifungal compounds Thailandins with unusual extender unit butylmalonyl-CoA.</title>
        <authorList>
            <person name="Greule A."/>
            <person name="Intra B."/>
            <person name="Flemming S."/>
            <person name="Rommel M.G."/>
            <person name="Panbangred W."/>
            <person name="Bechthold A."/>
        </authorList>
    </citation>
    <scope>NUCLEOTIDE SEQUENCE [LARGE SCALE GENOMIC DNA]</scope>
    <source>
        <strain evidence="2 3">44EHW</strain>
    </source>
</reference>
<dbReference type="InterPro" id="IPR051822">
    <property type="entry name" value="Glycosyl_Hydrolase_84"/>
</dbReference>
<dbReference type="AlphaFoldDB" id="A0A1Q9LLL7"/>
<dbReference type="SUPFAM" id="SSF55729">
    <property type="entry name" value="Acyl-CoA N-acyltransferases (Nat)"/>
    <property type="match status" value="1"/>
</dbReference>
<dbReference type="InterPro" id="IPR016181">
    <property type="entry name" value="Acyl_CoA_acyltransferase"/>
</dbReference>
<gene>
    <name evidence="2" type="ORF">BJP25_18220</name>
</gene>
<evidence type="ECO:0000313" key="3">
    <source>
        <dbReference type="Proteomes" id="UP000186040"/>
    </source>
</evidence>
<evidence type="ECO:0000313" key="2">
    <source>
        <dbReference type="EMBL" id="OLR92911.1"/>
    </source>
</evidence>
<dbReference type="InterPro" id="IPR000182">
    <property type="entry name" value="GNAT_dom"/>
</dbReference>
<evidence type="ECO:0000259" key="1">
    <source>
        <dbReference type="PROSITE" id="PS51186"/>
    </source>
</evidence>
<proteinExistence type="predicted"/>